<dbReference type="AlphaFoldDB" id="A0A3D9Z454"/>
<proteinExistence type="inferred from homology"/>
<reference evidence="6 7" key="1">
    <citation type="submission" date="2018-08" db="EMBL/GenBank/DDBJ databases">
        <title>Genomic Encyclopedia of Type Strains, Phase IV (KMG-IV): sequencing the most valuable type-strain genomes for metagenomic binning, comparative biology and taxonomic classification.</title>
        <authorList>
            <person name="Goeker M."/>
        </authorList>
    </citation>
    <scope>NUCLEOTIDE SEQUENCE [LARGE SCALE GENOMIC DNA]</scope>
    <source>
        <strain evidence="6 7">BW863</strain>
    </source>
</reference>
<feature type="domain" description="Alpha-(1,3)-fucosyltransferase FucT N-terminal" evidence="5">
    <location>
        <begin position="35"/>
        <end position="123"/>
    </location>
</feature>
<keyword evidence="2 6" id="KW-0328">Glycosyltransferase</keyword>
<dbReference type="InterPro" id="IPR038577">
    <property type="entry name" value="GT10-like_C_sf"/>
</dbReference>
<dbReference type="SUPFAM" id="SSF53756">
    <property type="entry name" value="UDP-Glycosyltransferase/glycogen phosphorylase"/>
    <property type="match status" value="1"/>
</dbReference>
<organism evidence="6 7">
    <name type="scientific">Methylovirgula ligni</name>
    <dbReference type="NCBI Taxonomy" id="569860"/>
    <lineage>
        <taxon>Bacteria</taxon>
        <taxon>Pseudomonadati</taxon>
        <taxon>Pseudomonadota</taxon>
        <taxon>Alphaproteobacteria</taxon>
        <taxon>Hyphomicrobiales</taxon>
        <taxon>Beijerinckiaceae</taxon>
        <taxon>Methylovirgula</taxon>
    </lineage>
</organism>
<dbReference type="Proteomes" id="UP000256900">
    <property type="component" value="Unassembled WGS sequence"/>
</dbReference>
<gene>
    <name evidence="6" type="ORF">DES32_0292</name>
</gene>
<name>A0A3D9Z454_9HYPH</name>
<dbReference type="Gene3D" id="3.40.50.11650">
    <property type="entry name" value="Glycosyl transferase family 10, N-terminal domain"/>
    <property type="match status" value="1"/>
</dbReference>
<dbReference type="PANTHER" id="PTHR11929:SF194">
    <property type="entry name" value="ALPHA-(1,3)-FUCOSYLTRANSFERASE 10"/>
    <property type="match status" value="1"/>
</dbReference>
<evidence type="ECO:0000256" key="1">
    <source>
        <dbReference type="ARBA" id="ARBA00008919"/>
    </source>
</evidence>
<dbReference type="Pfam" id="PF00852">
    <property type="entry name" value="Glyco_transf_10"/>
    <property type="match status" value="1"/>
</dbReference>
<dbReference type="RefSeq" id="WP_181902930.1">
    <property type="nucleotide sequence ID" value="NZ_QUMO01000001.1"/>
</dbReference>
<protein>
    <submittedName>
        <fullName evidence="6">Glycosyl transferase family 10 (Putative fucosyltransferase)</fullName>
    </submittedName>
</protein>
<dbReference type="InterPro" id="IPR041058">
    <property type="entry name" value="FucT_N"/>
</dbReference>
<dbReference type="InterPro" id="IPR055270">
    <property type="entry name" value="Glyco_tran_10_C"/>
</dbReference>
<comment type="similarity">
    <text evidence="1">Belongs to the glycosyltransferase 10 family.</text>
</comment>
<dbReference type="InterPro" id="IPR001503">
    <property type="entry name" value="Glyco_trans_10"/>
</dbReference>
<dbReference type="GO" id="GO:0016020">
    <property type="term" value="C:membrane"/>
    <property type="evidence" value="ECO:0007669"/>
    <property type="project" value="InterPro"/>
</dbReference>
<evidence type="ECO:0000313" key="7">
    <source>
        <dbReference type="Proteomes" id="UP000256900"/>
    </source>
</evidence>
<dbReference type="EMBL" id="QUMO01000001">
    <property type="protein sequence ID" value="REF89078.1"/>
    <property type="molecule type" value="Genomic_DNA"/>
</dbReference>
<dbReference type="Gene3D" id="3.40.50.11660">
    <property type="entry name" value="Glycosyl transferase family 10, C-terminal domain"/>
    <property type="match status" value="1"/>
</dbReference>
<dbReference type="InterPro" id="IPR042574">
    <property type="entry name" value="FucT_N_sf"/>
</dbReference>
<dbReference type="Pfam" id="PF18025">
    <property type="entry name" value="FucT_N"/>
    <property type="match status" value="1"/>
</dbReference>
<evidence type="ECO:0000313" key="6">
    <source>
        <dbReference type="EMBL" id="REF89078.1"/>
    </source>
</evidence>
<keyword evidence="7" id="KW-1185">Reference proteome</keyword>
<dbReference type="PANTHER" id="PTHR11929">
    <property type="entry name" value="ALPHA- 1,3 -FUCOSYLTRANSFERASE"/>
    <property type="match status" value="1"/>
</dbReference>
<accession>A0A3D9Z454</accession>
<evidence type="ECO:0000259" key="5">
    <source>
        <dbReference type="Pfam" id="PF18025"/>
    </source>
</evidence>
<dbReference type="GO" id="GO:0008417">
    <property type="term" value="F:fucosyltransferase activity"/>
    <property type="evidence" value="ECO:0007669"/>
    <property type="project" value="InterPro"/>
</dbReference>
<sequence>MIFKALEFFTRRSPGARTPATDRQIASEALAICAVDFWPAFSLSGGFWNFVLTESFGQFRVVDEAADADIVLASVFPHEKAQFPEKTIAIIWENIRPNYEFYRFSISSDFDAYQGRNCRVPNWYEELVWNESFRGPKAAFAGAMHGHGHEERVEIERLLAPGEAEPVVRSKFCCLVTSYREPYRALAVEALSQIGPVDIFGNVAGAPLLQSKYEALRDYRFNLCFENSIFPGYYTEKALQAWAAGCIPLYFSDPYFSADFNPKAIINRIDFRELAEFVEAVRRVNDSPDLMAQFHREPLLTSRPNLDSVTAFLRGAAKAITGRDIGG</sequence>
<keyword evidence="3 6" id="KW-0808">Transferase</keyword>
<feature type="domain" description="Fucosyltransferase C-terminal" evidence="4">
    <location>
        <begin position="182"/>
        <end position="295"/>
    </location>
</feature>
<evidence type="ECO:0000256" key="3">
    <source>
        <dbReference type="ARBA" id="ARBA00022679"/>
    </source>
</evidence>
<evidence type="ECO:0000256" key="2">
    <source>
        <dbReference type="ARBA" id="ARBA00022676"/>
    </source>
</evidence>
<comment type="caution">
    <text evidence="6">The sequence shown here is derived from an EMBL/GenBank/DDBJ whole genome shotgun (WGS) entry which is preliminary data.</text>
</comment>
<evidence type="ECO:0000259" key="4">
    <source>
        <dbReference type="Pfam" id="PF00852"/>
    </source>
</evidence>